<evidence type="ECO:0000256" key="10">
    <source>
        <dbReference type="ARBA" id="ARBA00022884"/>
    </source>
</evidence>
<dbReference type="InterPro" id="IPR018163">
    <property type="entry name" value="Thr/Ala-tRNA-synth_IIc_edit"/>
</dbReference>
<dbReference type="InterPro" id="IPR045864">
    <property type="entry name" value="aa-tRNA-synth_II/BPL/LPL"/>
</dbReference>
<keyword evidence="11 15" id="KW-0648">Protein biosynthesis</keyword>
<evidence type="ECO:0000256" key="4">
    <source>
        <dbReference type="ARBA" id="ARBA00022555"/>
    </source>
</evidence>
<evidence type="ECO:0000256" key="3">
    <source>
        <dbReference type="ARBA" id="ARBA00017959"/>
    </source>
</evidence>
<dbReference type="InterPro" id="IPR023033">
    <property type="entry name" value="Ala_tRNA_ligase_euk/bac"/>
</dbReference>
<dbReference type="GO" id="GO:0005524">
    <property type="term" value="F:ATP binding"/>
    <property type="evidence" value="ECO:0007669"/>
    <property type="project" value="UniProtKB-UniRule"/>
</dbReference>
<evidence type="ECO:0000256" key="6">
    <source>
        <dbReference type="ARBA" id="ARBA00022723"/>
    </source>
</evidence>
<feature type="binding site" evidence="15">
    <location>
        <position position="762"/>
    </location>
    <ligand>
        <name>Zn(2+)</name>
        <dbReference type="ChEBI" id="CHEBI:29105"/>
    </ligand>
</feature>
<comment type="domain">
    <text evidence="15">Consists of three domains; the N-terminal catalytic domain, the editing domain and the C-terminal C-Ala domain. The editing domain removes incorrectly charged amino acids, while the C-Ala domain, along with tRNA(Ala), serves as a bridge to cooperatively bring together the editing and aminoacylation centers thus stimulating deacylation of misacylated tRNAs.</text>
</comment>
<feature type="binding site" evidence="15">
    <location>
        <position position="766"/>
    </location>
    <ligand>
        <name>Zn(2+)</name>
        <dbReference type="ChEBI" id="CHEBI:29105"/>
    </ligand>
</feature>
<dbReference type="InterPro" id="IPR018164">
    <property type="entry name" value="Ala-tRNA-synth_IIc_N"/>
</dbReference>
<keyword evidence="10 15" id="KW-0694">RNA-binding</keyword>
<dbReference type="PROSITE" id="PS50860">
    <property type="entry name" value="AA_TRNA_LIGASE_II_ALA"/>
    <property type="match status" value="1"/>
</dbReference>
<dbReference type="InterPro" id="IPR009000">
    <property type="entry name" value="Transl_B-barrel_sf"/>
</dbReference>
<dbReference type="SUPFAM" id="SSF55681">
    <property type="entry name" value="Class II aaRS and biotin synthetases"/>
    <property type="match status" value="1"/>
</dbReference>
<dbReference type="PRINTS" id="PR00980">
    <property type="entry name" value="TRNASYNTHALA"/>
</dbReference>
<keyword evidence="4 15" id="KW-0820">tRNA-binding</keyword>
<comment type="cofactor">
    <cofactor evidence="15">
        <name>Zn(2+)</name>
        <dbReference type="ChEBI" id="CHEBI:29105"/>
    </cofactor>
    <text evidence="15">Binds 1 zinc ion per subunit.</text>
</comment>
<name>A0A482X2X2_LAOST</name>
<dbReference type="InParanoid" id="A0A482X2X2"/>
<dbReference type="Pfam" id="PF01411">
    <property type="entry name" value="tRNA-synt_2c"/>
    <property type="match status" value="2"/>
</dbReference>
<keyword evidence="7 15" id="KW-0547">Nucleotide-binding</keyword>
<comment type="caution">
    <text evidence="17">The sequence shown here is derived from an EMBL/GenBank/DDBJ whole genome shotgun (WGS) entry which is preliminary data.</text>
</comment>
<dbReference type="Gene3D" id="3.30.980.10">
    <property type="entry name" value="Threonyl-trna Synthetase, Chain A, domain 2"/>
    <property type="match status" value="1"/>
</dbReference>
<reference evidence="17 18" key="1">
    <citation type="journal article" date="2017" name="Gigascience">
        <title>Genome sequence of the small brown planthopper, Laodelphax striatellus.</title>
        <authorList>
            <person name="Zhu J."/>
            <person name="Jiang F."/>
            <person name="Wang X."/>
            <person name="Yang P."/>
            <person name="Bao Y."/>
            <person name="Zhao W."/>
            <person name="Wang W."/>
            <person name="Lu H."/>
            <person name="Wang Q."/>
            <person name="Cui N."/>
            <person name="Li J."/>
            <person name="Chen X."/>
            <person name="Luo L."/>
            <person name="Yu J."/>
            <person name="Kang L."/>
            <person name="Cui F."/>
        </authorList>
    </citation>
    <scope>NUCLEOTIDE SEQUENCE [LARGE SCALE GENOMIC DNA]</scope>
    <source>
        <strain evidence="17">Lst14</strain>
    </source>
</reference>
<comment type="catalytic activity">
    <reaction evidence="14 15">
        <text>tRNA(Ala) + L-alanine + ATP = L-alanyl-tRNA(Ala) + AMP + diphosphate</text>
        <dbReference type="Rhea" id="RHEA:12540"/>
        <dbReference type="Rhea" id="RHEA-COMP:9657"/>
        <dbReference type="Rhea" id="RHEA-COMP:9923"/>
        <dbReference type="ChEBI" id="CHEBI:30616"/>
        <dbReference type="ChEBI" id="CHEBI:33019"/>
        <dbReference type="ChEBI" id="CHEBI:57972"/>
        <dbReference type="ChEBI" id="CHEBI:78442"/>
        <dbReference type="ChEBI" id="CHEBI:78497"/>
        <dbReference type="ChEBI" id="CHEBI:456215"/>
        <dbReference type="EC" id="6.1.1.7"/>
    </reaction>
</comment>
<keyword evidence="12 15" id="KW-0030">Aminoacyl-tRNA synthetase</keyword>
<proteinExistence type="inferred from homology"/>
<evidence type="ECO:0000256" key="14">
    <source>
        <dbReference type="ARBA" id="ARBA00048300"/>
    </source>
</evidence>
<comment type="subunit">
    <text evidence="15">Monomer.</text>
</comment>
<dbReference type="Proteomes" id="UP000291343">
    <property type="component" value="Unassembled WGS sequence"/>
</dbReference>
<dbReference type="InterPro" id="IPR012947">
    <property type="entry name" value="tRNA_SAD"/>
</dbReference>
<dbReference type="STRING" id="195883.A0A482X2X2"/>
<dbReference type="InterPro" id="IPR018165">
    <property type="entry name" value="Ala-tRNA-synth_IIc_core"/>
</dbReference>
<dbReference type="FunFam" id="3.30.930.10:FF:000011">
    <property type="entry name" value="Alanine--tRNA ligase, cytoplasmic"/>
    <property type="match status" value="1"/>
</dbReference>
<sequence length="1014" mass="113676">MSIIKNTSSLIRTSFLDYFIKENGHAFIRSSPVVPFQDPSLSFVNAGMNQFKNVLLGLQNPTFKKVANSQKCIRVGGKHNDLSSVGQDTYHHTFFEMLGNWSFGDYFKKEACSMAWTLLTCRFNIPSHRLYVTYFGGDKELGLPPDLETKEIWKSIGVNPKHILPFGIQDNFWEMGKTGPCGPCTEIHYSYQDGTPTPEKVNVGNPDLIELWNIVFIEYNRSGESSLEKLPERHVDTGMGLERLVAVLQGVKSNYDTDLFRPLFDVISRVSGARAYTGAFGAMDHDGLDTAYRILADHSRMSAVALSDNMFPDQNHKLRRIIRRALVTCERNFKMKDNAKLLGAVVEGVADILAHAYPEISRNLNKVQMIIRNESEIIRELNRSTAKEWNKLVKQDQRLSAFTGVEAVGLVPAYRDLRDSLVDKTKVLSSEIAIRLYDTYGLDADLIDDLASALGFSFKRDDFDNDLKHFKQERNKSFSSNLDLTANWTSTLIQHNVPFTNDSYKYDYQRTELSQDTCKNKSLTHVEYTFPVIKSKLLAVILLDESDSRKIHLENDEVVLKKGKQAVLIMDNTNFYTEAGGQQGDKGTICVLSPDGENIFSLEEVNVEKVGEYVFHVGKIAVGAQKEEASFRITSELKANLQIDDKIRLAHMRNHTATHLINAASKQLLTVTCQKASNVSQEQLYFEFSVYGAAFNKEEAAKLERLVLENISSKSPVERKIVFSHDILSMDDVTLLPGETYADKEISLIEIRGEQLISKEACCGTHVLNTGDIGAFCLIGLKSQGSSLKFLQAVTGQTAENALAAGNRIIEKTKAISEKANEFLNARNCSESLLSELDSEIQQFKNKLNKNSENASYLAVCDAIDTLNELSLELKKSARAHLRDALNLEMNEVIKNCKENYIVHFLKCSSDLDSAPLMKATKLCPNIPVMIFAYTENCLRGRCVIPEEYSKILSAEDWMNAVISATNSTGGAPKGQDPKNVYLMKQKKMSKDAVEKIIVDAVEIAKKMAEKNFT</sequence>
<evidence type="ECO:0000256" key="11">
    <source>
        <dbReference type="ARBA" id="ARBA00022917"/>
    </source>
</evidence>
<dbReference type="InterPro" id="IPR050058">
    <property type="entry name" value="Ala-tRNA_ligase"/>
</dbReference>
<dbReference type="FunCoup" id="A0A482X2X2">
    <property type="interactions" value="432"/>
</dbReference>
<dbReference type="SMR" id="A0A482X2X2"/>
<evidence type="ECO:0000256" key="1">
    <source>
        <dbReference type="ARBA" id="ARBA00008429"/>
    </source>
</evidence>
<keyword evidence="5 15" id="KW-0436">Ligase</keyword>
<dbReference type="Gene3D" id="2.40.30.130">
    <property type="match status" value="1"/>
</dbReference>
<gene>
    <name evidence="17" type="ORF">LSTR_LSTR002466</name>
</gene>
<dbReference type="GO" id="GO:0004813">
    <property type="term" value="F:alanine-tRNA ligase activity"/>
    <property type="evidence" value="ECO:0007669"/>
    <property type="project" value="UniProtKB-UniRule"/>
</dbReference>
<dbReference type="OrthoDB" id="2423964at2759"/>
<dbReference type="InterPro" id="IPR002318">
    <property type="entry name" value="Ala-tRNA-lgiase_IIc"/>
</dbReference>
<feature type="binding site" evidence="15">
    <location>
        <position position="659"/>
    </location>
    <ligand>
        <name>Zn(2+)</name>
        <dbReference type="ChEBI" id="CHEBI:29105"/>
    </ligand>
</feature>
<dbReference type="PANTHER" id="PTHR11777">
    <property type="entry name" value="ALANYL-TRNA SYNTHETASE"/>
    <property type="match status" value="1"/>
</dbReference>
<evidence type="ECO:0000313" key="17">
    <source>
        <dbReference type="EMBL" id="RZF40063.1"/>
    </source>
</evidence>
<evidence type="ECO:0000313" key="18">
    <source>
        <dbReference type="Proteomes" id="UP000291343"/>
    </source>
</evidence>
<dbReference type="GO" id="GO:0002161">
    <property type="term" value="F:aminoacyl-tRNA deacylase activity"/>
    <property type="evidence" value="ECO:0007669"/>
    <property type="project" value="TreeGrafter"/>
</dbReference>
<evidence type="ECO:0000256" key="12">
    <source>
        <dbReference type="ARBA" id="ARBA00023146"/>
    </source>
</evidence>
<comment type="function">
    <text evidence="15">Catalyzes the attachment of alanine to tRNA(Ala) in a two-step reaction: alanine is first activated by ATP to form Ala-AMP and then transferred to the acceptor end of tRNA(Ala). Also edits incorrectly charged tRNA(Ala) via its editing domain.</text>
</comment>
<dbReference type="GO" id="GO:0006419">
    <property type="term" value="P:alanyl-tRNA aminoacylation"/>
    <property type="evidence" value="ECO:0007669"/>
    <property type="project" value="InterPro"/>
</dbReference>
<dbReference type="SUPFAM" id="SSF55186">
    <property type="entry name" value="ThrRS/AlaRS common domain"/>
    <property type="match status" value="1"/>
</dbReference>
<evidence type="ECO:0000256" key="2">
    <source>
        <dbReference type="ARBA" id="ARBA00013168"/>
    </source>
</evidence>
<feature type="binding site" evidence="15">
    <location>
        <position position="655"/>
    </location>
    <ligand>
        <name>Zn(2+)</name>
        <dbReference type="ChEBI" id="CHEBI:29105"/>
    </ligand>
</feature>
<accession>A0A482X2X2</accession>
<keyword evidence="8 15" id="KW-0862">Zinc</keyword>
<evidence type="ECO:0000256" key="7">
    <source>
        <dbReference type="ARBA" id="ARBA00022741"/>
    </source>
</evidence>
<keyword evidence="18" id="KW-1185">Reference proteome</keyword>
<dbReference type="GO" id="GO:0005739">
    <property type="term" value="C:mitochondrion"/>
    <property type="evidence" value="ECO:0007669"/>
    <property type="project" value="TreeGrafter"/>
</dbReference>
<evidence type="ECO:0000256" key="5">
    <source>
        <dbReference type="ARBA" id="ARBA00022598"/>
    </source>
</evidence>
<dbReference type="CDD" id="cd00673">
    <property type="entry name" value="AlaRS_core"/>
    <property type="match status" value="1"/>
</dbReference>
<comment type="similarity">
    <text evidence="1">Belongs to the class-II aminoacyl-tRNA synthetase family. Alax-L subfamily.</text>
</comment>
<dbReference type="Gene3D" id="3.30.930.10">
    <property type="entry name" value="Bira Bifunctional Protein, Domain 2"/>
    <property type="match status" value="1"/>
</dbReference>
<dbReference type="GO" id="GO:0000049">
    <property type="term" value="F:tRNA binding"/>
    <property type="evidence" value="ECO:0007669"/>
    <property type="project" value="UniProtKB-KW"/>
</dbReference>
<keyword evidence="6 15" id="KW-0479">Metal-binding</keyword>
<dbReference type="NCBIfam" id="TIGR00344">
    <property type="entry name" value="alaS"/>
    <property type="match status" value="1"/>
</dbReference>
<dbReference type="EC" id="6.1.1.7" evidence="2"/>
<dbReference type="FunFam" id="3.30.980.10:FF:000004">
    <property type="entry name" value="Alanine--tRNA ligase, cytoplasmic"/>
    <property type="match status" value="1"/>
</dbReference>
<dbReference type="GO" id="GO:0008270">
    <property type="term" value="F:zinc ion binding"/>
    <property type="evidence" value="ECO:0007669"/>
    <property type="project" value="UniProtKB-UniRule"/>
</dbReference>
<dbReference type="AlphaFoldDB" id="A0A482X2X2"/>
<evidence type="ECO:0000256" key="15">
    <source>
        <dbReference type="HAMAP-Rule" id="MF_03133"/>
    </source>
</evidence>
<dbReference type="Pfam" id="PF07973">
    <property type="entry name" value="tRNA_SAD"/>
    <property type="match status" value="1"/>
</dbReference>
<organism evidence="17 18">
    <name type="scientific">Laodelphax striatellus</name>
    <name type="common">Small brown planthopper</name>
    <name type="synonym">Delphax striatella</name>
    <dbReference type="NCBI Taxonomy" id="195883"/>
    <lineage>
        <taxon>Eukaryota</taxon>
        <taxon>Metazoa</taxon>
        <taxon>Ecdysozoa</taxon>
        <taxon>Arthropoda</taxon>
        <taxon>Hexapoda</taxon>
        <taxon>Insecta</taxon>
        <taxon>Pterygota</taxon>
        <taxon>Neoptera</taxon>
        <taxon>Paraneoptera</taxon>
        <taxon>Hemiptera</taxon>
        <taxon>Auchenorrhyncha</taxon>
        <taxon>Fulgoroidea</taxon>
        <taxon>Delphacidae</taxon>
        <taxon>Criomorphinae</taxon>
        <taxon>Laodelphax</taxon>
    </lineage>
</organism>
<protein>
    <recommendedName>
        <fullName evidence="3">Alanine--tRNA ligase</fullName>
        <ecNumber evidence="2">6.1.1.7</ecNumber>
    </recommendedName>
    <alternativeName>
        <fullName evidence="13">Alanyl-tRNA synthetase</fullName>
    </alternativeName>
</protein>
<dbReference type="HAMAP" id="MF_00036_B">
    <property type="entry name" value="Ala_tRNA_synth_B"/>
    <property type="match status" value="1"/>
</dbReference>
<dbReference type="SUPFAM" id="SSF50447">
    <property type="entry name" value="Translation proteins"/>
    <property type="match status" value="1"/>
</dbReference>
<dbReference type="InterPro" id="IPR018162">
    <property type="entry name" value="Ala-tRNA-ligase_IIc_anticod-bd"/>
</dbReference>
<evidence type="ECO:0000256" key="13">
    <source>
        <dbReference type="ARBA" id="ARBA00032577"/>
    </source>
</evidence>
<dbReference type="PANTHER" id="PTHR11777:SF9">
    <property type="entry name" value="ALANINE--TRNA LIGASE, CYTOPLASMIC"/>
    <property type="match status" value="1"/>
</dbReference>
<dbReference type="SMART" id="SM00863">
    <property type="entry name" value="tRNA_SAD"/>
    <property type="match status" value="1"/>
</dbReference>
<keyword evidence="9 15" id="KW-0067">ATP-binding</keyword>
<feature type="domain" description="Alanyl-transfer RNA synthetases family profile" evidence="16">
    <location>
        <begin position="6"/>
        <end position="805"/>
    </location>
</feature>
<evidence type="ECO:0000256" key="8">
    <source>
        <dbReference type="ARBA" id="ARBA00022833"/>
    </source>
</evidence>
<evidence type="ECO:0000259" key="16">
    <source>
        <dbReference type="PROSITE" id="PS50860"/>
    </source>
</evidence>
<dbReference type="SUPFAM" id="SSF101353">
    <property type="entry name" value="Putative anticodon-binding domain of alanyl-tRNA synthetase (AlaRS)"/>
    <property type="match status" value="1"/>
</dbReference>
<dbReference type="EMBL" id="QKKF02019433">
    <property type="protein sequence ID" value="RZF40063.1"/>
    <property type="molecule type" value="Genomic_DNA"/>
</dbReference>
<evidence type="ECO:0000256" key="9">
    <source>
        <dbReference type="ARBA" id="ARBA00022840"/>
    </source>
</evidence>